<gene>
    <name evidence="1" type="ORF">H9943_05580</name>
</gene>
<comment type="caution">
    <text evidence="1">The sequence shown here is derived from an EMBL/GenBank/DDBJ whole genome shotgun (WGS) entry which is preliminary data.</text>
</comment>
<reference evidence="1" key="2">
    <citation type="submission" date="2021-04" db="EMBL/GenBank/DDBJ databases">
        <authorList>
            <person name="Gilroy R."/>
        </authorList>
    </citation>
    <scope>NUCLEOTIDE SEQUENCE</scope>
    <source>
        <strain evidence="1">ChiBcec8-14828</strain>
    </source>
</reference>
<dbReference type="EMBL" id="DWYA01000052">
    <property type="protein sequence ID" value="HJB39850.1"/>
    <property type="molecule type" value="Genomic_DNA"/>
</dbReference>
<dbReference type="InterPro" id="IPR006597">
    <property type="entry name" value="Sel1-like"/>
</dbReference>
<protein>
    <submittedName>
        <fullName evidence="1">SEL1-like repeat protein</fullName>
    </submittedName>
</protein>
<dbReference type="Gene3D" id="1.25.40.10">
    <property type="entry name" value="Tetratricopeptide repeat domain"/>
    <property type="match status" value="3"/>
</dbReference>
<proteinExistence type="predicted"/>
<dbReference type="InterPro" id="IPR050767">
    <property type="entry name" value="Sel1_AlgK"/>
</dbReference>
<dbReference type="InterPro" id="IPR011990">
    <property type="entry name" value="TPR-like_helical_dom_sf"/>
</dbReference>
<dbReference type="PANTHER" id="PTHR11102">
    <property type="entry name" value="SEL-1-LIKE PROTEIN"/>
    <property type="match status" value="1"/>
</dbReference>
<evidence type="ECO:0000313" key="1">
    <source>
        <dbReference type="EMBL" id="HJB39850.1"/>
    </source>
</evidence>
<accession>A0A9D2M2T0</accession>
<sequence length="416" mass="47561">MGKCYSDAVERALEYLYYHEKEHKGQEALELLKQASEAGDGDATCILARCMCGSQYVWEGHGFPDNNKEAARLLHRSVEQGSALGVLVSLRSGELPEFRERKMPFASLQEAFDIVLEKAKQGDAFSQYTIGNSYFWWDFLRIQGKGQNSFASHEEFKAYLKRNIEQCEDWFWKAFRGGMYLAGNNLRHYYTNGDEDIILPQPEKAEPINRMGAEYGYPYYEKEYGAELLNNNRAEEGLTWLKKAVDHGEVSANYYIGQAYYDGDGVEENNALAIQYLEKSLNASDVSIGSHNILGEIYYQGFGVEPDYAKAFQLLSWAYERGSTWGVEYLGRCYFYGRGTQQNYELARQMMEKKESPLRGEELYIMGYIYGNGLGVQADAPKAVAYLQKAGDFGPAVEELRNYKKTFFGGKWVRRK</sequence>
<dbReference type="AlphaFoldDB" id="A0A9D2M2T0"/>
<reference evidence="1" key="1">
    <citation type="journal article" date="2021" name="PeerJ">
        <title>Extensive microbial diversity within the chicken gut microbiome revealed by metagenomics and culture.</title>
        <authorList>
            <person name="Gilroy R."/>
            <person name="Ravi A."/>
            <person name="Getino M."/>
            <person name="Pursley I."/>
            <person name="Horton D.L."/>
            <person name="Alikhan N.F."/>
            <person name="Baker D."/>
            <person name="Gharbi K."/>
            <person name="Hall N."/>
            <person name="Watson M."/>
            <person name="Adriaenssens E.M."/>
            <person name="Foster-Nyarko E."/>
            <person name="Jarju S."/>
            <person name="Secka A."/>
            <person name="Antonio M."/>
            <person name="Oren A."/>
            <person name="Chaudhuri R.R."/>
            <person name="La Ragione R."/>
            <person name="Hildebrand F."/>
            <person name="Pallen M.J."/>
        </authorList>
    </citation>
    <scope>NUCLEOTIDE SEQUENCE</scope>
    <source>
        <strain evidence="1">ChiBcec8-14828</strain>
    </source>
</reference>
<dbReference type="Pfam" id="PF08238">
    <property type="entry name" value="Sel1"/>
    <property type="match status" value="7"/>
</dbReference>
<name>A0A9D2M2T0_9FIRM</name>
<evidence type="ECO:0000313" key="2">
    <source>
        <dbReference type="Proteomes" id="UP000824209"/>
    </source>
</evidence>
<dbReference type="PANTHER" id="PTHR11102:SF160">
    <property type="entry name" value="ERAD-ASSOCIATED E3 UBIQUITIN-PROTEIN LIGASE COMPONENT HRD3"/>
    <property type="match status" value="1"/>
</dbReference>
<dbReference type="SMART" id="SM00671">
    <property type="entry name" value="SEL1"/>
    <property type="match status" value="5"/>
</dbReference>
<organism evidence="1 2">
    <name type="scientific">Candidatus Ruthenibacterium avium</name>
    <dbReference type="NCBI Taxonomy" id="2838751"/>
    <lineage>
        <taxon>Bacteria</taxon>
        <taxon>Bacillati</taxon>
        <taxon>Bacillota</taxon>
        <taxon>Clostridia</taxon>
        <taxon>Eubacteriales</taxon>
        <taxon>Oscillospiraceae</taxon>
        <taxon>Ruthenibacterium</taxon>
    </lineage>
</organism>
<dbReference type="SUPFAM" id="SSF81901">
    <property type="entry name" value="HCP-like"/>
    <property type="match status" value="2"/>
</dbReference>
<dbReference type="Proteomes" id="UP000824209">
    <property type="component" value="Unassembled WGS sequence"/>
</dbReference>